<dbReference type="RefSeq" id="WP_198826531.1">
    <property type="nucleotide sequence ID" value="NZ_CP066308.1"/>
</dbReference>
<dbReference type="Proteomes" id="UP000677234">
    <property type="component" value="Chromosome"/>
</dbReference>
<proteinExistence type="predicted"/>
<keyword evidence="1" id="KW-0812">Transmembrane</keyword>
<keyword evidence="1" id="KW-0472">Membrane</keyword>
<dbReference type="EMBL" id="CP073708">
    <property type="protein sequence ID" value="QUO39977.1"/>
    <property type="molecule type" value="Genomic_DNA"/>
</dbReference>
<dbReference type="AlphaFoldDB" id="A0A7T5JMA0"/>
<sequence>MSWLTLWLKKIILLVLLAAFLDLILPNTSLQRYVKMVMGLIILMTIISPVFALFQLSQDDLALKLDRYQQEMNRPSDTEWRRMAERLAGQQDKQISAYVESQVEAAVRTQLKQDFGVEAADVKVAIGGQGADEAVLKRIEVSIRSPDQADSGGTISPIQPIAPVHIEVGGAVAGEQQEDVPASAQSSDADTRKMARELAAEWGLTEDQVIVTKESGGFE</sequence>
<dbReference type="Proteomes" id="UP000595847">
    <property type="component" value="Chromosome"/>
</dbReference>
<dbReference type="KEGG" id="bcop:JD108_13220"/>
<evidence type="ECO:0000256" key="1">
    <source>
        <dbReference type="SAM" id="Phobius"/>
    </source>
</evidence>
<keyword evidence="5" id="KW-1185">Reference proteome</keyword>
<dbReference type="Pfam" id="PF09581">
    <property type="entry name" value="Spore_III_AF"/>
    <property type="match status" value="1"/>
</dbReference>
<evidence type="ECO:0000313" key="4">
    <source>
        <dbReference type="Proteomes" id="UP000595847"/>
    </source>
</evidence>
<protein>
    <submittedName>
        <fullName evidence="2">Stage III sporulation protein AF</fullName>
    </submittedName>
</protein>
<dbReference type="EMBL" id="CP066308">
    <property type="protein sequence ID" value="QQE72899.1"/>
    <property type="molecule type" value="Genomic_DNA"/>
</dbReference>
<dbReference type="InterPro" id="IPR014245">
    <property type="entry name" value="Spore_III_AF"/>
</dbReference>
<feature type="transmembrane region" description="Helical" evidence="1">
    <location>
        <begin position="36"/>
        <end position="54"/>
    </location>
</feature>
<accession>A0A7T5JMA0</accession>
<organism evidence="2 4">
    <name type="scientific">Brevibacillus composti</name>
    <dbReference type="NCBI Taxonomy" id="2796470"/>
    <lineage>
        <taxon>Bacteria</taxon>
        <taxon>Bacillati</taxon>
        <taxon>Bacillota</taxon>
        <taxon>Bacilli</taxon>
        <taxon>Bacillales</taxon>
        <taxon>Paenibacillaceae</taxon>
        <taxon>Brevibacillus</taxon>
    </lineage>
</organism>
<evidence type="ECO:0000313" key="3">
    <source>
        <dbReference type="EMBL" id="QUO39977.1"/>
    </source>
</evidence>
<gene>
    <name evidence="2" type="primary">spoIIIAF</name>
    <name evidence="2" type="ORF">JD108_13220</name>
    <name evidence="3" type="ORF">KDJ56_13165</name>
</gene>
<keyword evidence="1" id="KW-1133">Transmembrane helix</keyword>
<evidence type="ECO:0000313" key="2">
    <source>
        <dbReference type="EMBL" id="QQE72899.1"/>
    </source>
</evidence>
<reference evidence="3" key="2">
    <citation type="submission" date="2021-04" db="EMBL/GenBank/DDBJ databases">
        <title>Brevibacillus composti FJAT-54423, complete genome.</title>
        <authorList>
            <person name="Tang R."/>
        </authorList>
    </citation>
    <scope>NUCLEOTIDE SEQUENCE</scope>
    <source>
        <strain evidence="3">FJAT-54424</strain>
    </source>
</reference>
<evidence type="ECO:0000313" key="5">
    <source>
        <dbReference type="Proteomes" id="UP000677234"/>
    </source>
</evidence>
<dbReference type="NCBIfam" id="TIGR02896">
    <property type="entry name" value="spore_III_AF"/>
    <property type="match status" value="1"/>
</dbReference>
<reference evidence="2 4" key="1">
    <citation type="submission" date="2020-12" db="EMBL/GenBank/DDBJ databases">
        <title>strain FJAT-54423T represents a novel species of the genus Brevibacillus.</title>
        <authorList>
            <person name="Tang R."/>
        </authorList>
    </citation>
    <scope>NUCLEOTIDE SEQUENCE [LARGE SCALE GENOMIC DNA]</scope>
    <source>
        <strain evidence="2 4">FJAT-54423</strain>
    </source>
</reference>
<name>A0A7T5JMA0_9BACL</name>